<evidence type="ECO:0008006" key="3">
    <source>
        <dbReference type="Google" id="ProtNLM"/>
    </source>
</evidence>
<protein>
    <recommendedName>
        <fullName evidence="3">Polysaccharide lyase family 14 protein</fullName>
    </recommendedName>
</protein>
<dbReference type="HOGENOM" id="CLU_1647836_0_0_1"/>
<sequence>MYFLGSDQSTAVNNGQGDLKVTLSRGYSRNNFVIDGGLEKFNACSEFCFATSDDAWIGTSQKGGTEDATIFFFPPFARSGNAAALLGSANNLDSLPGTMAPKKNLKTKKGTTYTVTFFQSSSFSSPENEANAHVDVLWNGKVVFSFGGFSQWTFEQVKVTGIGNDKLAFRGGAAPAWTFIDDIAVYQA</sequence>
<proteinExistence type="predicted"/>
<name>A0A0C2XIB6_HEBCY</name>
<evidence type="ECO:0000313" key="1">
    <source>
        <dbReference type="EMBL" id="KIM37568.1"/>
    </source>
</evidence>
<dbReference type="AlphaFoldDB" id="A0A0C2XIB6"/>
<dbReference type="EMBL" id="KN831796">
    <property type="protein sequence ID" value="KIM37568.1"/>
    <property type="molecule type" value="Genomic_DNA"/>
</dbReference>
<evidence type="ECO:0000313" key="2">
    <source>
        <dbReference type="Proteomes" id="UP000053424"/>
    </source>
</evidence>
<accession>A0A0C2XIB6</accession>
<dbReference type="OrthoDB" id="271448at2759"/>
<reference evidence="1 2" key="1">
    <citation type="submission" date="2014-04" db="EMBL/GenBank/DDBJ databases">
        <authorList>
            <consortium name="DOE Joint Genome Institute"/>
            <person name="Kuo A."/>
            <person name="Gay G."/>
            <person name="Dore J."/>
            <person name="Kohler A."/>
            <person name="Nagy L.G."/>
            <person name="Floudas D."/>
            <person name="Copeland A."/>
            <person name="Barry K.W."/>
            <person name="Cichocki N."/>
            <person name="Veneault-Fourrey C."/>
            <person name="LaButti K."/>
            <person name="Lindquist E.A."/>
            <person name="Lipzen A."/>
            <person name="Lundell T."/>
            <person name="Morin E."/>
            <person name="Murat C."/>
            <person name="Sun H."/>
            <person name="Tunlid A."/>
            <person name="Henrissat B."/>
            <person name="Grigoriev I.V."/>
            <person name="Hibbett D.S."/>
            <person name="Martin F."/>
            <person name="Nordberg H.P."/>
            <person name="Cantor M.N."/>
            <person name="Hua S.X."/>
        </authorList>
    </citation>
    <scope>NUCLEOTIDE SEQUENCE [LARGE SCALE GENOMIC DNA]</scope>
    <source>
        <strain evidence="2">h7</strain>
    </source>
</reference>
<gene>
    <name evidence="1" type="ORF">M413DRAFT_421638</name>
</gene>
<dbReference type="STRING" id="686832.A0A0C2XIB6"/>
<reference evidence="2" key="2">
    <citation type="submission" date="2015-01" db="EMBL/GenBank/DDBJ databases">
        <title>Evolutionary Origins and Diversification of the Mycorrhizal Mutualists.</title>
        <authorList>
            <consortium name="DOE Joint Genome Institute"/>
            <consortium name="Mycorrhizal Genomics Consortium"/>
            <person name="Kohler A."/>
            <person name="Kuo A."/>
            <person name="Nagy L.G."/>
            <person name="Floudas D."/>
            <person name="Copeland A."/>
            <person name="Barry K.W."/>
            <person name="Cichocki N."/>
            <person name="Veneault-Fourrey C."/>
            <person name="LaButti K."/>
            <person name="Lindquist E.A."/>
            <person name="Lipzen A."/>
            <person name="Lundell T."/>
            <person name="Morin E."/>
            <person name="Murat C."/>
            <person name="Riley R."/>
            <person name="Ohm R."/>
            <person name="Sun H."/>
            <person name="Tunlid A."/>
            <person name="Henrissat B."/>
            <person name="Grigoriev I.V."/>
            <person name="Hibbett D.S."/>
            <person name="Martin F."/>
        </authorList>
    </citation>
    <scope>NUCLEOTIDE SEQUENCE [LARGE SCALE GENOMIC DNA]</scope>
    <source>
        <strain evidence="2">h7</strain>
    </source>
</reference>
<dbReference type="Proteomes" id="UP000053424">
    <property type="component" value="Unassembled WGS sequence"/>
</dbReference>
<keyword evidence="2" id="KW-1185">Reference proteome</keyword>
<organism evidence="1 2">
    <name type="scientific">Hebeloma cylindrosporum</name>
    <dbReference type="NCBI Taxonomy" id="76867"/>
    <lineage>
        <taxon>Eukaryota</taxon>
        <taxon>Fungi</taxon>
        <taxon>Dikarya</taxon>
        <taxon>Basidiomycota</taxon>
        <taxon>Agaricomycotina</taxon>
        <taxon>Agaricomycetes</taxon>
        <taxon>Agaricomycetidae</taxon>
        <taxon>Agaricales</taxon>
        <taxon>Agaricineae</taxon>
        <taxon>Hymenogastraceae</taxon>
        <taxon>Hebeloma</taxon>
    </lineage>
</organism>